<dbReference type="OrthoDB" id="5979581at2759"/>
<dbReference type="KEGG" id="shs:STEHIDRAFT_23522"/>
<feature type="non-terminal residue" evidence="10">
    <location>
        <position position="96"/>
    </location>
</feature>
<dbReference type="EC" id="2.7.11.1" evidence="1"/>
<proteinExistence type="predicted"/>
<name>R7RVL4_STEHR</name>
<dbReference type="OMA" id="CIAREIY"/>
<keyword evidence="4" id="KW-0547">Nucleotide-binding</keyword>
<evidence type="ECO:0000313" key="10">
    <source>
        <dbReference type="EMBL" id="EIM79136.1"/>
    </source>
</evidence>
<evidence type="ECO:0000256" key="4">
    <source>
        <dbReference type="ARBA" id="ARBA00022741"/>
    </source>
</evidence>
<evidence type="ECO:0000256" key="3">
    <source>
        <dbReference type="ARBA" id="ARBA00022679"/>
    </source>
</evidence>
<dbReference type="GO" id="GO:0004674">
    <property type="term" value="F:protein serine/threonine kinase activity"/>
    <property type="evidence" value="ECO:0007669"/>
    <property type="project" value="UniProtKB-KW"/>
</dbReference>
<dbReference type="InterPro" id="IPR011009">
    <property type="entry name" value="Kinase-like_dom_sf"/>
</dbReference>
<evidence type="ECO:0000256" key="8">
    <source>
        <dbReference type="ARBA" id="ARBA00048679"/>
    </source>
</evidence>
<organism evidence="10 11">
    <name type="scientific">Stereum hirsutum (strain FP-91666)</name>
    <name type="common">White-rot fungus</name>
    <dbReference type="NCBI Taxonomy" id="721885"/>
    <lineage>
        <taxon>Eukaryota</taxon>
        <taxon>Fungi</taxon>
        <taxon>Dikarya</taxon>
        <taxon>Basidiomycota</taxon>
        <taxon>Agaricomycotina</taxon>
        <taxon>Agaricomycetes</taxon>
        <taxon>Russulales</taxon>
        <taxon>Stereaceae</taxon>
        <taxon>Stereum</taxon>
    </lineage>
</organism>
<evidence type="ECO:0000259" key="9">
    <source>
        <dbReference type="PROSITE" id="PS50011"/>
    </source>
</evidence>
<evidence type="ECO:0000256" key="1">
    <source>
        <dbReference type="ARBA" id="ARBA00012513"/>
    </source>
</evidence>
<keyword evidence="11" id="KW-1185">Reference proteome</keyword>
<dbReference type="eggNOG" id="KOG1290">
    <property type="taxonomic scope" value="Eukaryota"/>
</dbReference>
<evidence type="ECO:0000256" key="5">
    <source>
        <dbReference type="ARBA" id="ARBA00022777"/>
    </source>
</evidence>
<dbReference type="PANTHER" id="PTHR47634:SF9">
    <property type="entry name" value="PROTEIN KINASE DOMAIN-CONTAINING PROTEIN-RELATED"/>
    <property type="match status" value="1"/>
</dbReference>
<dbReference type="RefSeq" id="XP_007311748.1">
    <property type="nucleotide sequence ID" value="XM_007311686.1"/>
</dbReference>
<evidence type="ECO:0000256" key="6">
    <source>
        <dbReference type="ARBA" id="ARBA00022840"/>
    </source>
</evidence>
<dbReference type="PANTHER" id="PTHR47634">
    <property type="entry name" value="PROTEIN KINASE DOMAIN-CONTAINING PROTEIN-RELATED"/>
    <property type="match status" value="1"/>
</dbReference>
<keyword evidence="2" id="KW-0723">Serine/threonine-protein kinase</keyword>
<feature type="domain" description="Protein kinase" evidence="9">
    <location>
        <begin position="1"/>
        <end position="96"/>
    </location>
</feature>
<dbReference type="GO" id="GO:0050684">
    <property type="term" value="P:regulation of mRNA processing"/>
    <property type="evidence" value="ECO:0007669"/>
    <property type="project" value="TreeGrafter"/>
</dbReference>
<protein>
    <recommendedName>
        <fullName evidence="1">non-specific serine/threonine protein kinase</fullName>
        <ecNumber evidence="1">2.7.11.1</ecNumber>
    </recommendedName>
</protein>
<dbReference type="EMBL" id="JH687409">
    <property type="protein sequence ID" value="EIM79136.1"/>
    <property type="molecule type" value="Genomic_DNA"/>
</dbReference>
<dbReference type="InterPro" id="IPR000719">
    <property type="entry name" value="Prot_kinase_dom"/>
</dbReference>
<dbReference type="AlphaFoldDB" id="R7RVL4"/>
<reference evidence="11" key="1">
    <citation type="journal article" date="2012" name="Science">
        <title>The Paleozoic origin of enzymatic lignin decomposition reconstructed from 31 fungal genomes.</title>
        <authorList>
            <person name="Floudas D."/>
            <person name="Binder M."/>
            <person name="Riley R."/>
            <person name="Barry K."/>
            <person name="Blanchette R.A."/>
            <person name="Henrissat B."/>
            <person name="Martinez A.T."/>
            <person name="Otillar R."/>
            <person name="Spatafora J.W."/>
            <person name="Yadav J.S."/>
            <person name="Aerts A."/>
            <person name="Benoit I."/>
            <person name="Boyd A."/>
            <person name="Carlson A."/>
            <person name="Copeland A."/>
            <person name="Coutinho P.M."/>
            <person name="de Vries R.P."/>
            <person name="Ferreira P."/>
            <person name="Findley K."/>
            <person name="Foster B."/>
            <person name="Gaskell J."/>
            <person name="Glotzer D."/>
            <person name="Gorecki P."/>
            <person name="Heitman J."/>
            <person name="Hesse C."/>
            <person name="Hori C."/>
            <person name="Igarashi K."/>
            <person name="Jurgens J.A."/>
            <person name="Kallen N."/>
            <person name="Kersten P."/>
            <person name="Kohler A."/>
            <person name="Kuees U."/>
            <person name="Kumar T.K.A."/>
            <person name="Kuo A."/>
            <person name="LaButti K."/>
            <person name="Larrondo L.F."/>
            <person name="Lindquist E."/>
            <person name="Ling A."/>
            <person name="Lombard V."/>
            <person name="Lucas S."/>
            <person name="Lundell T."/>
            <person name="Martin R."/>
            <person name="McLaughlin D.J."/>
            <person name="Morgenstern I."/>
            <person name="Morin E."/>
            <person name="Murat C."/>
            <person name="Nagy L.G."/>
            <person name="Nolan M."/>
            <person name="Ohm R.A."/>
            <person name="Patyshakuliyeva A."/>
            <person name="Rokas A."/>
            <person name="Ruiz-Duenas F.J."/>
            <person name="Sabat G."/>
            <person name="Salamov A."/>
            <person name="Samejima M."/>
            <person name="Schmutz J."/>
            <person name="Slot J.C."/>
            <person name="St John F."/>
            <person name="Stenlid J."/>
            <person name="Sun H."/>
            <person name="Sun S."/>
            <person name="Syed K."/>
            <person name="Tsang A."/>
            <person name="Wiebenga A."/>
            <person name="Young D."/>
            <person name="Pisabarro A."/>
            <person name="Eastwood D.C."/>
            <person name="Martin F."/>
            <person name="Cullen D."/>
            <person name="Grigoriev I.V."/>
            <person name="Hibbett D.S."/>
        </authorList>
    </citation>
    <scope>NUCLEOTIDE SEQUENCE [LARGE SCALE GENOMIC DNA]</scope>
    <source>
        <strain evidence="11">FP-91666</strain>
    </source>
</reference>
<accession>R7RVL4</accession>
<dbReference type="SUPFAM" id="SSF56112">
    <property type="entry name" value="Protein kinase-like (PK-like)"/>
    <property type="match status" value="1"/>
</dbReference>
<dbReference type="Proteomes" id="UP000053927">
    <property type="component" value="Unassembled WGS sequence"/>
</dbReference>
<dbReference type="GO" id="GO:0000245">
    <property type="term" value="P:spliceosomal complex assembly"/>
    <property type="evidence" value="ECO:0007669"/>
    <property type="project" value="TreeGrafter"/>
</dbReference>
<dbReference type="Gene3D" id="3.30.200.20">
    <property type="entry name" value="Phosphorylase Kinase, domain 1"/>
    <property type="match status" value="1"/>
</dbReference>
<comment type="catalytic activity">
    <reaction evidence="8">
        <text>L-seryl-[protein] + ATP = O-phospho-L-seryl-[protein] + ADP + H(+)</text>
        <dbReference type="Rhea" id="RHEA:17989"/>
        <dbReference type="Rhea" id="RHEA-COMP:9863"/>
        <dbReference type="Rhea" id="RHEA-COMP:11604"/>
        <dbReference type="ChEBI" id="CHEBI:15378"/>
        <dbReference type="ChEBI" id="CHEBI:29999"/>
        <dbReference type="ChEBI" id="CHEBI:30616"/>
        <dbReference type="ChEBI" id="CHEBI:83421"/>
        <dbReference type="ChEBI" id="CHEBI:456216"/>
        <dbReference type="EC" id="2.7.11.1"/>
    </reaction>
</comment>
<keyword evidence="6" id="KW-0067">ATP-binding</keyword>
<dbReference type="GO" id="GO:0005524">
    <property type="term" value="F:ATP binding"/>
    <property type="evidence" value="ECO:0007669"/>
    <property type="project" value="UniProtKB-KW"/>
</dbReference>
<dbReference type="PROSITE" id="PS50011">
    <property type="entry name" value="PROTEIN_KINASE_DOM"/>
    <property type="match status" value="1"/>
</dbReference>
<dbReference type="GO" id="GO:0005634">
    <property type="term" value="C:nucleus"/>
    <property type="evidence" value="ECO:0007669"/>
    <property type="project" value="TreeGrafter"/>
</dbReference>
<gene>
    <name evidence="10" type="ORF">STEHIDRAFT_23522</name>
</gene>
<evidence type="ECO:0000256" key="7">
    <source>
        <dbReference type="ARBA" id="ARBA00047899"/>
    </source>
</evidence>
<evidence type="ECO:0000313" key="11">
    <source>
        <dbReference type="Proteomes" id="UP000053927"/>
    </source>
</evidence>
<keyword evidence="3" id="KW-0808">Transferase</keyword>
<evidence type="ECO:0000256" key="2">
    <source>
        <dbReference type="ARBA" id="ARBA00022527"/>
    </source>
</evidence>
<dbReference type="Gene3D" id="1.10.510.10">
    <property type="entry name" value="Transferase(Phosphotransferase) domain 1"/>
    <property type="match status" value="1"/>
</dbReference>
<sequence>RHVALETVKSAPRYTETVLDEIKLLQRLITSTTPPTHPGRSHVISFLDHFRHKGPNRTHVCMIFEVLSDNLLGLIKRHQRRGVPQTLVKQIAKQIL</sequence>
<dbReference type="GeneID" id="18804316"/>
<feature type="non-terminal residue" evidence="10">
    <location>
        <position position="1"/>
    </location>
</feature>
<comment type="catalytic activity">
    <reaction evidence="7">
        <text>L-threonyl-[protein] + ATP = O-phospho-L-threonyl-[protein] + ADP + H(+)</text>
        <dbReference type="Rhea" id="RHEA:46608"/>
        <dbReference type="Rhea" id="RHEA-COMP:11060"/>
        <dbReference type="Rhea" id="RHEA-COMP:11605"/>
        <dbReference type="ChEBI" id="CHEBI:15378"/>
        <dbReference type="ChEBI" id="CHEBI:30013"/>
        <dbReference type="ChEBI" id="CHEBI:30616"/>
        <dbReference type="ChEBI" id="CHEBI:61977"/>
        <dbReference type="ChEBI" id="CHEBI:456216"/>
        <dbReference type="EC" id="2.7.11.1"/>
    </reaction>
</comment>
<dbReference type="GO" id="GO:0005737">
    <property type="term" value="C:cytoplasm"/>
    <property type="evidence" value="ECO:0007669"/>
    <property type="project" value="TreeGrafter"/>
</dbReference>
<dbReference type="InterPro" id="IPR051334">
    <property type="entry name" value="SRPK"/>
</dbReference>
<keyword evidence="5" id="KW-0418">Kinase</keyword>